<evidence type="ECO:0000313" key="1">
    <source>
        <dbReference type="EMBL" id="MBB5728724.1"/>
    </source>
</evidence>
<comment type="caution">
    <text evidence="1">The sequence shown here is derived from an EMBL/GenBank/DDBJ whole genome shotgun (WGS) entry which is preliminary data.</text>
</comment>
<accession>A0A7W9BRR4</accession>
<sequence length="33" mass="3537">MVGTKSSLAAVIKGMKSVLPGTCVKRFVCQRQL</sequence>
<proteinExistence type="predicted"/>
<dbReference type="EMBL" id="JACIJR010000002">
    <property type="protein sequence ID" value="MBB5728724.1"/>
    <property type="molecule type" value="Genomic_DNA"/>
</dbReference>
<dbReference type="AlphaFoldDB" id="A0A7W9BRR4"/>
<protein>
    <submittedName>
        <fullName evidence="1">Uncharacterized protein</fullName>
    </submittedName>
</protein>
<name>A0A7W9BRR4_9SPHN</name>
<gene>
    <name evidence="1" type="ORF">FHS99_001194</name>
</gene>
<dbReference type="Proteomes" id="UP000546701">
    <property type="component" value="Unassembled WGS sequence"/>
</dbReference>
<organism evidence="1 2">
    <name type="scientific">Sphingomonas prati</name>
    <dbReference type="NCBI Taxonomy" id="1843237"/>
    <lineage>
        <taxon>Bacteria</taxon>
        <taxon>Pseudomonadati</taxon>
        <taxon>Pseudomonadota</taxon>
        <taxon>Alphaproteobacteria</taxon>
        <taxon>Sphingomonadales</taxon>
        <taxon>Sphingomonadaceae</taxon>
        <taxon>Sphingomonas</taxon>
    </lineage>
</organism>
<keyword evidence="2" id="KW-1185">Reference proteome</keyword>
<evidence type="ECO:0000313" key="2">
    <source>
        <dbReference type="Proteomes" id="UP000546701"/>
    </source>
</evidence>
<reference evidence="1 2" key="1">
    <citation type="submission" date="2020-08" db="EMBL/GenBank/DDBJ databases">
        <title>Genomic Encyclopedia of Type Strains, Phase IV (KMG-IV): sequencing the most valuable type-strain genomes for metagenomic binning, comparative biology and taxonomic classification.</title>
        <authorList>
            <person name="Goeker M."/>
        </authorList>
    </citation>
    <scope>NUCLEOTIDE SEQUENCE [LARGE SCALE GENOMIC DNA]</scope>
    <source>
        <strain evidence="1 2">DSM 103336</strain>
    </source>
</reference>